<keyword evidence="3" id="KW-0804">Transcription</keyword>
<keyword evidence="1" id="KW-0805">Transcription regulation</keyword>
<dbReference type="NCBIfam" id="NF033788">
    <property type="entry name" value="HTH_metalloreg"/>
    <property type="match status" value="1"/>
</dbReference>
<accession>A0A1B7LCU1</accession>
<dbReference type="GO" id="GO:0003677">
    <property type="term" value="F:DNA binding"/>
    <property type="evidence" value="ECO:0007669"/>
    <property type="project" value="UniProtKB-KW"/>
</dbReference>
<reference evidence="6 7" key="1">
    <citation type="submission" date="2016-04" db="EMBL/GenBank/DDBJ databases">
        <authorList>
            <person name="Evans L.H."/>
            <person name="Alamgir A."/>
            <person name="Owens N."/>
            <person name="Weber N.D."/>
            <person name="Virtaneva K."/>
            <person name="Barbian K."/>
            <person name="Babar A."/>
            <person name="Rosenke K."/>
        </authorList>
    </citation>
    <scope>NUCLEOTIDE SEQUENCE [LARGE SCALE GENOMIC DNA]</scope>
    <source>
        <strain evidence="6 7">LMa1</strain>
    </source>
</reference>
<dbReference type="Proteomes" id="UP000078532">
    <property type="component" value="Unassembled WGS sequence"/>
</dbReference>
<dbReference type="SUPFAM" id="SSF46785">
    <property type="entry name" value="Winged helix' DNA-binding domain"/>
    <property type="match status" value="1"/>
</dbReference>
<evidence type="ECO:0000313" key="6">
    <source>
        <dbReference type="EMBL" id="OAT80732.1"/>
    </source>
</evidence>
<dbReference type="PRINTS" id="PR00778">
    <property type="entry name" value="HTHARSR"/>
</dbReference>
<dbReference type="OrthoDB" id="9798835at2"/>
<comment type="caution">
    <text evidence="6">The sequence shown here is derived from an EMBL/GenBank/DDBJ whole genome shotgun (WGS) entry which is preliminary data.</text>
</comment>
<sequence length="126" mass="14222">MKQLVQYFKTLSDPVRLRILQLLAGGEMCVCELEESLHMSQPAVSHHLRLMKKTGLVLDRREGKWIYYSLNGHKLLAMEEKFDEMLASAIRARLSTGLPAAPVKTEKGPVCARREAAKANTQRKTS</sequence>
<keyword evidence="7" id="KW-1185">Reference proteome</keyword>
<dbReference type="PANTHER" id="PTHR33154:SF18">
    <property type="entry name" value="ARSENICAL RESISTANCE OPERON REPRESSOR"/>
    <property type="match status" value="1"/>
</dbReference>
<evidence type="ECO:0000256" key="1">
    <source>
        <dbReference type="ARBA" id="ARBA00023015"/>
    </source>
</evidence>
<protein>
    <recommendedName>
        <fullName evidence="5">HTH arsR-type domain-containing protein</fullName>
    </recommendedName>
</protein>
<name>A0A1B7LCU1_9FIRM</name>
<feature type="compositionally biased region" description="Basic and acidic residues" evidence="4">
    <location>
        <begin position="104"/>
        <end position="117"/>
    </location>
</feature>
<keyword evidence="2" id="KW-0238">DNA-binding</keyword>
<dbReference type="STRING" id="1838280.A6M21_12805"/>
<evidence type="ECO:0000256" key="2">
    <source>
        <dbReference type="ARBA" id="ARBA00023125"/>
    </source>
</evidence>
<dbReference type="InterPro" id="IPR036390">
    <property type="entry name" value="WH_DNA-bd_sf"/>
</dbReference>
<dbReference type="InterPro" id="IPR036388">
    <property type="entry name" value="WH-like_DNA-bd_sf"/>
</dbReference>
<dbReference type="AlphaFoldDB" id="A0A1B7LCU1"/>
<gene>
    <name evidence="6" type="ORF">A6M21_12805</name>
</gene>
<dbReference type="PROSITE" id="PS50987">
    <property type="entry name" value="HTH_ARSR_2"/>
    <property type="match status" value="1"/>
</dbReference>
<dbReference type="Gene3D" id="1.10.10.10">
    <property type="entry name" value="Winged helix-like DNA-binding domain superfamily/Winged helix DNA-binding domain"/>
    <property type="match status" value="1"/>
</dbReference>
<dbReference type="InterPro" id="IPR001845">
    <property type="entry name" value="HTH_ArsR_DNA-bd_dom"/>
</dbReference>
<evidence type="ECO:0000256" key="3">
    <source>
        <dbReference type="ARBA" id="ARBA00023163"/>
    </source>
</evidence>
<dbReference type="EMBL" id="LYVF01000174">
    <property type="protein sequence ID" value="OAT80732.1"/>
    <property type="molecule type" value="Genomic_DNA"/>
</dbReference>
<evidence type="ECO:0000313" key="7">
    <source>
        <dbReference type="Proteomes" id="UP000078532"/>
    </source>
</evidence>
<dbReference type="PANTHER" id="PTHR33154">
    <property type="entry name" value="TRANSCRIPTIONAL REGULATOR, ARSR FAMILY"/>
    <property type="match status" value="1"/>
</dbReference>
<dbReference type="InterPro" id="IPR051081">
    <property type="entry name" value="HTH_MetalResp_TranReg"/>
</dbReference>
<dbReference type="GO" id="GO:0003700">
    <property type="term" value="F:DNA-binding transcription factor activity"/>
    <property type="evidence" value="ECO:0007669"/>
    <property type="project" value="InterPro"/>
</dbReference>
<organism evidence="6 7">
    <name type="scientific">Desulfotomaculum copahuensis</name>
    <dbReference type="NCBI Taxonomy" id="1838280"/>
    <lineage>
        <taxon>Bacteria</taxon>
        <taxon>Bacillati</taxon>
        <taxon>Bacillota</taxon>
        <taxon>Clostridia</taxon>
        <taxon>Eubacteriales</taxon>
        <taxon>Desulfotomaculaceae</taxon>
        <taxon>Desulfotomaculum</taxon>
    </lineage>
</organism>
<feature type="domain" description="HTH arsR-type" evidence="5">
    <location>
        <begin position="1"/>
        <end position="89"/>
    </location>
</feature>
<dbReference type="CDD" id="cd00090">
    <property type="entry name" value="HTH_ARSR"/>
    <property type="match status" value="1"/>
</dbReference>
<dbReference type="InterPro" id="IPR011991">
    <property type="entry name" value="ArsR-like_HTH"/>
</dbReference>
<evidence type="ECO:0000256" key="4">
    <source>
        <dbReference type="SAM" id="MobiDB-lite"/>
    </source>
</evidence>
<dbReference type="SMART" id="SM00418">
    <property type="entry name" value="HTH_ARSR"/>
    <property type="match status" value="1"/>
</dbReference>
<proteinExistence type="predicted"/>
<dbReference type="Pfam" id="PF01022">
    <property type="entry name" value="HTH_5"/>
    <property type="match status" value="1"/>
</dbReference>
<dbReference type="RefSeq" id="WP_066669451.1">
    <property type="nucleotide sequence ID" value="NZ_LYVF01000174.1"/>
</dbReference>
<evidence type="ECO:0000259" key="5">
    <source>
        <dbReference type="PROSITE" id="PS50987"/>
    </source>
</evidence>
<feature type="region of interest" description="Disordered" evidence="4">
    <location>
        <begin position="102"/>
        <end position="126"/>
    </location>
</feature>